<dbReference type="EMBL" id="MK064563">
    <property type="protein sequence ID" value="AZI75805.1"/>
    <property type="molecule type" value="Genomic_DNA"/>
</dbReference>
<sequence length="93" mass="10351">MSEANYYKGIFVVMPANEIEGEKIYYCFSCVVVGGEIDVSSNTVNNAEMIIGMMNNVLIIITPSEKILLGRDELYELLNGETSKVYGELPSQF</sequence>
<keyword evidence="2" id="KW-1185">Reference proteome</keyword>
<name>A0A3S8NEZ3_9VIRU</name>
<reference evidence="1 2" key="1">
    <citation type="journal article" date="2018" name="Environ. Microbiol.">
        <title>New archaeal viruses discovered by metagenomic analysis of viral communities in enrichment cultures.</title>
        <authorList>
            <person name="Liu Y."/>
            <person name="Brandt D."/>
            <person name="Ishino S."/>
            <person name="Ishino Y."/>
            <person name="Koonin E.V."/>
            <person name="Kalinowski J."/>
            <person name="Krupovic M."/>
            <person name="Prangishvili D."/>
        </authorList>
    </citation>
    <scope>NUCLEOTIDE SEQUENCE [LARGE SCALE GENOMIC DNA]</scope>
</reference>
<organism evidence="1 2">
    <name type="scientific">Sulfolobales Beppu filamentous virus 2</name>
    <dbReference type="NCBI Taxonomy" id="2493123"/>
    <lineage>
        <taxon>Viruses</taxon>
        <taxon>Adnaviria</taxon>
        <taxon>Zilligvirae</taxon>
        <taxon>Taleaviricota</taxon>
        <taxon>Tokiviricetes</taxon>
        <taxon>Ligamenvirales</taxon>
        <taxon>Lipothrixviridae</taxon>
        <taxon>Alphalipothrixvirus</taxon>
        <taxon>Alphalipothrixvirus umijigokuense</taxon>
    </lineage>
</organism>
<evidence type="ECO:0000313" key="1">
    <source>
        <dbReference type="EMBL" id="AZI75805.1"/>
    </source>
</evidence>
<gene>
    <name evidence="1" type="ORF">SBFV2_gp38</name>
</gene>
<accession>A0A3S8NEZ3</accession>
<evidence type="ECO:0000313" key="2">
    <source>
        <dbReference type="Proteomes" id="UP000277749"/>
    </source>
</evidence>
<dbReference type="Proteomes" id="UP000277749">
    <property type="component" value="Segment"/>
</dbReference>
<proteinExistence type="predicted"/>
<protein>
    <submittedName>
        <fullName evidence="1">Uncharacterized protein</fullName>
    </submittedName>
</protein>